<dbReference type="EMBL" id="HBFR01003449">
    <property type="protein sequence ID" value="CAD8875207.1"/>
    <property type="molecule type" value="Transcribed_RNA"/>
</dbReference>
<feature type="compositionally biased region" description="Basic and acidic residues" evidence="1">
    <location>
        <begin position="7"/>
        <end position="20"/>
    </location>
</feature>
<sequence>MLGSDRVMTHPPHESDDGQTRKLEMELIIAKKVHTTLISVLRTLEAARDNVLLLGHRIDRCYAASEACRQKIQKYADASQLSQASQSAEDSAAKKRRLTSLGNDGV</sequence>
<reference evidence="2" key="1">
    <citation type="submission" date="2021-01" db="EMBL/GenBank/DDBJ databases">
        <authorList>
            <person name="Corre E."/>
            <person name="Pelletier E."/>
            <person name="Niang G."/>
            <person name="Scheremetjew M."/>
            <person name="Finn R."/>
            <person name="Kale V."/>
            <person name="Holt S."/>
            <person name="Cochrane G."/>
            <person name="Meng A."/>
            <person name="Brown T."/>
            <person name="Cohen L."/>
        </authorList>
    </citation>
    <scope>NUCLEOTIDE SEQUENCE</scope>
    <source>
        <strain evidence="2">308</strain>
    </source>
</reference>
<accession>A0A7S1FM86</accession>
<proteinExistence type="predicted"/>
<feature type="region of interest" description="Disordered" evidence="1">
    <location>
        <begin position="79"/>
        <end position="106"/>
    </location>
</feature>
<dbReference type="AlphaFoldDB" id="A0A7S1FM86"/>
<feature type="compositionally biased region" description="Low complexity" evidence="1">
    <location>
        <begin position="79"/>
        <end position="90"/>
    </location>
</feature>
<evidence type="ECO:0000313" key="2">
    <source>
        <dbReference type="EMBL" id="CAD8875207.1"/>
    </source>
</evidence>
<protein>
    <submittedName>
        <fullName evidence="2">Uncharacterized protein</fullName>
    </submittedName>
</protein>
<feature type="region of interest" description="Disordered" evidence="1">
    <location>
        <begin position="1"/>
        <end position="20"/>
    </location>
</feature>
<gene>
    <name evidence="2" type="ORF">CHYS00102_LOCUS2382</name>
</gene>
<name>A0A7S1FM86_9STRA</name>
<organism evidence="2">
    <name type="scientific">Corethron hystrix</name>
    <dbReference type="NCBI Taxonomy" id="216773"/>
    <lineage>
        <taxon>Eukaryota</taxon>
        <taxon>Sar</taxon>
        <taxon>Stramenopiles</taxon>
        <taxon>Ochrophyta</taxon>
        <taxon>Bacillariophyta</taxon>
        <taxon>Coscinodiscophyceae</taxon>
        <taxon>Corethrophycidae</taxon>
        <taxon>Corethrales</taxon>
        <taxon>Corethraceae</taxon>
        <taxon>Corethron</taxon>
    </lineage>
</organism>
<evidence type="ECO:0000256" key="1">
    <source>
        <dbReference type="SAM" id="MobiDB-lite"/>
    </source>
</evidence>